<gene>
    <name evidence="1" type="ORF">CSC2_38290</name>
</gene>
<protein>
    <recommendedName>
        <fullName evidence="3">Transposase</fullName>
    </recommendedName>
</protein>
<sequence length="80" mass="9135">MSIGSVGGVIEVDEAFFRESFKDNHKKNTTFTMTRKCHKRGVNGSFSSKTEKRKNLLVQSHTSHTDTKLKGFRVREAIYV</sequence>
<dbReference type="EMBL" id="BMBA01000004">
    <property type="protein sequence ID" value="GFZ33303.1"/>
    <property type="molecule type" value="Genomic_DNA"/>
</dbReference>
<name>A0ABQ1EFI1_9CLOT</name>
<dbReference type="Proteomes" id="UP000663802">
    <property type="component" value="Unassembled WGS sequence"/>
</dbReference>
<evidence type="ECO:0000313" key="2">
    <source>
        <dbReference type="Proteomes" id="UP000663802"/>
    </source>
</evidence>
<comment type="caution">
    <text evidence="1">The sequence shown here is derived from an EMBL/GenBank/DDBJ whole genome shotgun (WGS) entry which is preliminary data.</text>
</comment>
<organism evidence="1 2">
    <name type="scientific">Clostridium zeae</name>
    <dbReference type="NCBI Taxonomy" id="2759022"/>
    <lineage>
        <taxon>Bacteria</taxon>
        <taxon>Bacillati</taxon>
        <taxon>Bacillota</taxon>
        <taxon>Clostridia</taxon>
        <taxon>Eubacteriales</taxon>
        <taxon>Clostridiaceae</taxon>
        <taxon>Clostridium</taxon>
    </lineage>
</organism>
<reference evidence="1 2" key="1">
    <citation type="journal article" date="2021" name="Int. J. Syst. Evol. Microbiol.">
        <title>Clostridium zeae sp. nov., isolated from corn silage.</title>
        <authorList>
            <person name="Kobayashi H."/>
            <person name="Tanizawa Y."/>
            <person name="Yagura M."/>
            <person name="Sakamoto M."/>
            <person name="Ohkuma M."/>
            <person name="Tohno M."/>
        </authorList>
    </citation>
    <scope>NUCLEOTIDE SEQUENCE [LARGE SCALE GENOMIC DNA]</scope>
    <source>
        <strain evidence="1 2">CSC2</strain>
    </source>
</reference>
<proteinExistence type="predicted"/>
<evidence type="ECO:0008006" key="3">
    <source>
        <dbReference type="Google" id="ProtNLM"/>
    </source>
</evidence>
<evidence type="ECO:0000313" key="1">
    <source>
        <dbReference type="EMBL" id="GFZ33303.1"/>
    </source>
</evidence>
<accession>A0ABQ1EFI1</accession>
<keyword evidence="2" id="KW-1185">Reference proteome</keyword>